<feature type="compositionally biased region" description="Polar residues" evidence="1">
    <location>
        <begin position="151"/>
        <end position="166"/>
    </location>
</feature>
<organism evidence="2">
    <name type="scientific">Aphanomyces astaci</name>
    <name type="common">Crayfish plague agent</name>
    <dbReference type="NCBI Taxonomy" id="112090"/>
    <lineage>
        <taxon>Eukaryota</taxon>
        <taxon>Sar</taxon>
        <taxon>Stramenopiles</taxon>
        <taxon>Oomycota</taxon>
        <taxon>Saprolegniomycetes</taxon>
        <taxon>Saprolegniales</taxon>
        <taxon>Verrucalvaceae</taxon>
        <taxon>Aphanomyces</taxon>
    </lineage>
</organism>
<name>W4GC59_APHAT</name>
<sequence>MVAKSIEVMGVIMNYPRRKFASYARILLPALDLFQLHALPIDAMMDELKLTIEAATNKVPASLAQGGIYRCIAKQNKNVSDATPDMGLKKAGVEAMVTLVTSSLQAGRMVKATLDVLEKHQPRSFKAFESAMVYVGVHWEAAEDRRPSYVPKQQASSAPQPSTITSVPKHAKTPSAASLARASSSSGAASKQPTKPATMSSSSSSLIRAKAAHGGGIPESKLVPHVYQTFTAKSVALEEPARESPLSAILPPPNPRLKPHPNPGIANPPNTHASSPRDGPGSDANFARSCGRKGRAQVALRSLGTGDDVFIERVLLEACADMDGAEATSSNWIRVALNKLIMIVY</sequence>
<reference evidence="2" key="1">
    <citation type="submission" date="2013-12" db="EMBL/GenBank/DDBJ databases">
        <title>The Genome Sequence of Aphanomyces astaci APO3.</title>
        <authorList>
            <consortium name="The Broad Institute Genomics Platform"/>
            <person name="Russ C."/>
            <person name="Tyler B."/>
            <person name="van West P."/>
            <person name="Dieguez-Uribeondo J."/>
            <person name="Young S.K."/>
            <person name="Zeng Q."/>
            <person name="Gargeya S."/>
            <person name="Fitzgerald M."/>
            <person name="Abouelleil A."/>
            <person name="Alvarado L."/>
            <person name="Chapman S.B."/>
            <person name="Gainer-Dewar J."/>
            <person name="Goldberg J."/>
            <person name="Griggs A."/>
            <person name="Gujja S."/>
            <person name="Hansen M."/>
            <person name="Howarth C."/>
            <person name="Imamovic A."/>
            <person name="Ireland A."/>
            <person name="Larimer J."/>
            <person name="McCowan C."/>
            <person name="Murphy C."/>
            <person name="Pearson M."/>
            <person name="Poon T.W."/>
            <person name="Priest M."/>
            <person name="Roberts A."/>
            <person name="Saif S."/>
            <person name="Shea T."/>
            <person name="Sykes S."/>
            <person name="Wortman J."/>
            <person name="Nusbaum C."/>
            <person name="Birren B."/>
        </authorList>
    </citation>
    <scope>NUCLEOTIDE SEQUENCE [LARGE SCALE GENOMIC DNA]</scope>
    <source>
        <strain evidence="2">APO3</strain>
    </source>
</reference>
<dbReference type="AlphaFoldDB" id="W4GC59"/>
<feature type="compositionally biased region" description="Pro residues" evidence="1">
    <location>
        <begin position="250"/>
        <end position="262"/>
    </location>
</feature>
<proteinExistence type="predicted"/>
<dbReference type="VEuPathDB" id="FungiDB:H257_09540"/>
<feature type="region of interest" description="Disordered" evidence="1">
    <location>
        <begin position="243"/>
        <end position="289"/>
    </location>
</feature>
<dbReference type="STRING" id="112090.W4GC59"/>
<evidence type="ECO:0000313" key="2">
    <source>
        <dbReference type="EMBL" id="ETV76538.1"/>
    </source>
</evidence>
<dbReference type="RefSeq" id="XP_009834083.1">
    <property type="nucleotide sequence ID" value="XM_009835781.1"/>
</dbReference>
<dbReference type="GeneID" id="20811536"/>
<evidence type="ECO:0000256" key="1">
    <source>
        <dbReference type="SAM" id="MobiDB-lite"/>
    </source>
</evidence>
<protein>
    <submittedName>
        <fullName evidence="2">Uncharacterized protein</fullName>
    </submittedName>
</protein>
<dbReference type="EMBL" id="KI913136">
    <property type="protein sequence ID" value="ETV76538.1"/>
    <property type="molecule type" value="Genomic_DNA"/>
</dbReference>
<feature type="compositionally biased region" description="Low complexity" evidence="1">
    <location>
        <begin position="175"/>
        <end position="190"/>
    </location>
</feature>
<accession>W4GC59</accession>
<dbReference type="OrthoDB" id="205662at2759"/>
<gene>
    <name evidence="2" type="ORF">H257_09540</name>
</gene>
<feature type="region of interest" description="Disordered" evidence="1">
    <location>
        <begin position="146"/>
        <end position="220"/>
    </location>
</feature>